<name>A0A1H6ETE6_9ACTN</name>
<evidence type="ECO:0000313" key="2">
    <source>
        <dbReference type="Proteomes" id="UP000236732"/>
    </source>
</evidence>
<accession>A0A1H6ETE6</accession>
<evidence type="ECO:0000313" key="1">
    <source>
        <dbReference type="EMBL" id="SEH00683.1"/>
    </source>
</evidence>
<dbReference type="AlphaFoldDB" id="A0A1H6ETE6"/>
<sequence length="222" mass="23709">MRVVLARERLVSVGIDPRLLREPPETVAEVVAGEIDAALRDRPADDEDVPRVEPLALARELRAVRAELDARMARVRASIQASAAGLREEAEVPGDVPTLDFGELFDPLVEVLETIGGVPVEDLRGESGGPVSAVCAPGPRLVSLRVTPRAMGGGSRELGERVAGAVNAALDDLAAGLLRRREEAGAEQIMARVAELRELGVLRMQAYVQEMTGMMAGIRPRA</sequence>
<organism evidence="1 2">
    <name type="scientific">Nonomuraea solani</name>
    <dbReference type="NCBI Taxonomy" id="1144553"/>
    <lineage>
        <taxon>Bacteria</taxon>
        <taxon>Bacillati</taxon>
        <taxon>Actinomycetota</taxon>
        <taxon>Actinomycetes</taxon>
        <taxon>Streptosporangiales</taxon>
        <taxon>Streptosporangiaceae</taxon>
        <taxon>Nonomuraea</taxon>
    </lineage>
</organism>
<dbReference type="Proteomes" id="UP000236732">
    <property type="component" value="Unassembled WGS sequence"/>
</dbReference>
<reference evidence="1 2" key="1">
    <citation type="submission" date="2016-10" db="EMBL/GenBank/DDBJ databases">
        <authorList>
            <person name="de Groot N.N."/>
        </authorList>
    </citation>
    <scope>NUCLEOTIDE SEQUENCE [LARGE SCALE GENOMIC DNA]</scope>
    <source>
        <strain evidence="1 2">CGMCC 4.7037</strain>
    </source>
</reference>
<evidence type="ECO:0008006" key="3">
    <source>
        <dbReference type="Google" id="ProtNLM"/>
    </source>
</evidence>
<dbReference type="EMBL" id="FNVT01000017">
    <property type="protein sequence ID" value="SEH00683.1"/>
    <property type="molecule type" value="Genomic_DNA"/>
</dbReference>
<gene>
    <name evidence="1" type="ORF">SAMN05444920_117114</name>
</gene>
<proteinExistence type="predicted"/>
<protein>
    <recommendedName>
        <fullName evidence="3">YbaB/EbfC DNA-binding family protein</fullName>
    </recommendedName>
</protein>
<keyword evidence="2" id="KW-1185">Reference proteome</keyword>
<dbReference type="OrthoDB" id="3535725at2"/>
<dbReference type="RefSeq" id="WP_103961821.1">
    <property type="nucleotide sequence ID" value="NZ_FNVT01000017.1"/>
</dbReference>